<dbReference type="AlphaFoldDB" id="A0A1W2G5T7"/>
<dbReference type="EMBL" id="FWYF01000001">
    <property type="protein sequence ID" value="SMD32030.1"/>
    <property type="molecule type" value="Genomic_DNA"/>
</dbReference>
<dbReference type="STRING" id="692418.SAMN04488029_0368"/>
<dbReference type="Proteomes" id="UP000192472">
    <property type="component" value="Unassembled WGS sequence"/>
</dbReference>
<protein>
    <submittedName>
        <fullName evidence="1">Uncharacterized protein</fullName>
    </submittedName>
</protein>
<reference evidence="1 2" key="1">
    <citation type="submission" date="2017-04" db="EMBL/GenBank/DDBJ databases">
        <authorList>
            <person name="Afonso C.L."/>
            <person name="Miller P.J."/>
            <person name="Scott M.A."/>
            <person name="Spackman E."/>
            <person name="Goraichik I."/>
            <person name="Dimitrov K.M."/>
            <person name="Suarez D.L."/>
            <person name="Swayne D.E."/>
        </authorList>
    </citation>
    <scope>NUCLEOTIDE SEQUENCE [LARGE SCALE GENOMIC DNA]</scope>
    <source>
        <strain evidence="1 2">DSM 26133</strain>
    </source>
</reference>
<proteinExistence type="predicted"/>
<accession>A0A1W2G5T7</accession>
<name>A0A1W2G5T7_REIFA</name>
<evidence type="ECO:0000313" key="2">
    <source>
        <dbReference type="Proteomes" id="UP000192472"/>
    </source>
</evidence>
<dbReference type="RefSeq" id="WP_084370714.1">
    <property type="nucleotide sequence ID" value="NZ_FWYF01000001.1"/>
</dbReference>
<evidence type="ECO:0000313" key="1">
    <source>
        <dbReference type="EMBL" id="SMD32030.1"/>
    </source>
</evidence>
<dbReference type="PROSITE" id="PS51257">
    <property type="entry name" value="PROKAR_LIPOPROTEIN"/>
    <property type="match status" value="1"/>
</dbReference>
<sequence>MNLKTLFSILTLSIFIFGCGDDDDNDDPFAGVPSSEIVDVDLRDVTLSGTASSSGGRILAVGQKWWKQKVSKVDLSGECGDNEDQEITDGYYYAFYSSGEYYAKIGKEGTATRVGSWQWVDSETKEAIFIQSVEFTLRGLNSDELIIASDQSQATCTAITWEQFNQPYTE</sequence>
<keyword evidence="2" id="KW-1185">Reference proteome</keyword>
<gene>
    <name evidence="1" type="ORF">SAMN04488029_0368</name>
</gene>
<dbReference type="OrthoDB" id="1442861at2"/>
<organism evidence="1 2">
    <name type="scientific">Reichenbachiella faecimaris</name>
    <dbReference type="NCBI Taxonomy" id="692418"/>
    <lineage>
        <taxon>Bacteria</taxon>
        <taxon>Pseudomonadati</taxon>
        <taxon>Bacteroidota</taxon>
        <taxon>Cytophagia</taxon>
        <taxon>Cytophagales</taxon>
        <taxon>Reichenbachiellaceae</taxon>
        <taxon>Reichenbachiella</taxon>
    </lineage>
</organism>